<dbReference type="STRING" id="396268.IV45_GL001119"/>
<evidence type="ECO:0000313" key="3">
    <source>
        <dbReference type="Proteomes" id="UP000050934"/>
    </source>
</evidence>
<name>A0A0R2I2G7_9LACO</name>
<proteinExistence type="predicted"/>
<keyword evidence="3" id="KW-1185">Reference proteome</keyword>
<evidence type="ECO:0000313" key="2">
    <source>
        <dbReference type="EMBL" id="KRN59376.1"/>
    </source>
</evidence>
<organism evidence="2 3">
    <name type="scientific">Limosilactobacillus secaliphilus</name>
    <dbReference type="NCBI Taxonomy" id="396268"/>
    <lineage>
        <taxon>Bacteria</taxon>
        <taxon>Bacillati</taxon>
        <taxon>Bacillota</taxon>
        <taxon>Bacilli</taxon>
        <taxon>Lactobacillales</taxon>
        <taxon>Lactobacillaceae</taxon>
        <taxon>Limosilactobacillus</taxon>
    </lineage>
</organism>
<dbReference type="Proteomes" id="UP000050934">
    <property type="component" value="Unassembled WGS sequence"/>
</dbReference>
<keyword evidence="1" id="KW-1133">Transmembrane helix</keyword>
<dbReference type="AlphaFoldDB" id="A0A0R2I2G7"/>
<keyword evidence="1" id="KW-0812">Transmembrane</keyword>
<dbReference type="PATRIC" id="fig|396268.3.peg.1131"/>
<comment type="caution">
    <text evidence="2">The sequence shown here is derived from an EMBL/GenBank/DDBJ whole genome shotgun (WGS) entry which is preliminary data.</text>
</comment>
<sequence>MKRAGFILANQLLAATIITVAIAFFAINYQALMRQKRSMDEQLVAARLIKEAVDDPHYGTFRSGEMTVSHGRSQVAVTKDGRVVMQLCIK</sequence>
<protein>
    <submittedName>
        <fullName evidence="2">Uncharacterized protein</fullName>
    </submittedName>
</protein>
<dbReference type="EMBL" id="JQBW01000004">
    <property type="protein sequence ID" value="KRN59376.1"/>
    <property type="molecule type" value="Genomic_DNA"/>
</dbReference>
<feature type="transmembrane region" description="Helical" evidence="1">
    <location>
        <begin position="6"/>
        <end position="29"/>
    </location>
</feature>
<dbReference type="RefSeq" id="WP_057739427.1">
    <property type="nucleotide sequence ID" value="NZ_JQBW01000004.1"/>
</dbReference>
<accession>A0A0R2I2G7</accession>
<gene>
    <name evidence="2" type="ORF">IV45_GL001119</name>
</gene>
<keyword evidence="1" id="KW-0472">Membrane</keyword>
<reference evidence="2 3" key="1">
    <citation type="journal article" date="2015" name="Genome Announc.">
        <title>Expanding the biotechnology potential of lactobacilli through comparative genomics of 213 strains and associated genera.</title>
        <authorList>
            <person name="Sun Z."/>
            <person name="Harris H.M."/>
            <person name="McCann A."/>
            <person name="Guo C."/>
            <person name="Argimon S."/>
            <person name="Zhang W."/>
            <person name="Yang X."/>
            <person name="Jeffery I.B."/>
            <person name="Cooney J.C."/>
            <person name="Kagawa T.F."/>
            <person name="Liu W."/>
            <person name="Song Y."/>
            <person name="Salvetti E."/>
            <person name="Wrobel A."/>
            <person name="Rasinkangas P."/>
            <person name="Parkhill J."/>
            <person name="Rea M.C."/>
            <person name="O'Sullivan O."/>
            <person name="Ritari J."/>
            <person name="Douillard F.P."/>
            <person name="Paul Ross R."/>
            <person name="Yang R."/>
            <person name="Briner A.E."/>
            <person name="Felis G.E."/>
            <person name="de Vos W.M."/>
            <person name="Barrangou R."/>
            <person name="Klaenhammer T.R."/>
            <person name="Caufield P.W."/>
            <person name="Cui Y."/>
            <person name="Zhang H."/>
            <person name="O'Toole P.W."/>
        </authorList>
    </citation>
    <scope>NUCLEOTIDE SEQUENCE [LARGE SCALE GENOMIC DNA]</scope>
    <source>
        <strain evidence="2 3">DSM 17896</strain>
    </source>
</reference>
<evidence type="ECO:0000256" key="1">
    <source>
        <dbReference type="SAM" id="Phobius"/>
    </source>
</evidence>